<keyword evidence="1" id="KW-0732">Signal</keyword>
<reference evidence="2" key="1">
    <citation type="submission" date="2024-02" db="EMBL/GenBank/DDBJ databases">
        <title>Genome sequences of strain Gemmobacter sp. JM10B15.</title>
        <authorList>
            <person name="Zhang M."/>
        </authorList>
    </citation>
    <scope>NUCLEOTIDE SEQUENCE</scope>
    <source>
        <strain evidence="2">JM10B15</strain>
    </source>
</reference>
<sequence>MYFNILKGAVAALALTVTPALAEMWRCDLAVTRGFIQSPLLLSIDRKTGEGAVYDPIIAHYYEETPVRLSHLKLGKAEVTARWRLEIIDRSSARSKVDYKARLDTATGKISVSANVIAYPETKGARGTCEKIKD</sequence>
<dbReference type="RefSeq" id="WP_335417816.1">
    <property type="nucleotide sequence ID" value="NZ_JBALHR010000001.1"/>
</dbReference>
<name>A0ABU8BPG3_9RHOB</name>
<gene>
    <name evidence="2" type="ORF">V6590_00335</name>
</gene>
<dbReference type="EMBL" id="JBALHR010000001">
    <property type="protein sequence ID" value="MEH7826586.1"/>
    <property type="molecule type" value="Genomic_DNA"/>
</dbReference>
<evidence type="ECO:0000313" key="2">
    <source>
        <dbReference type="EMBL" id="MEH7826586.1"/>
    </source>
</evidence>
<feature type="signal peptide" evidence="1">
    <location>
        <begin position="1"/>
        <end position="22"/>
    </location>
</feature>
<accession>A0ABU8BPG3</accession>
<comment type="caution">
    <text evidence="2">The sequence shown here is derived from an EMBL/GenBank/DDBJ whole genome shotgun (WGS) entry which is preliminary data.</text>
</comment>
<evidence type="ECO:0000256" key="1">
    <source>
        <dbReference type="SAM" id="SignalP"/>
    </source>
</evidence>
<dbReference type="Proteomes" id="UP001431963">
    <property type="component" value="Unassembled WGS sequence"/>
</dbReference>
<proteinExistence type="predicted"/>
<feature type="chain" id="PRO_5045922964" evidence="1">
    <location>
        <begin position="23"/>
        <end position="134"/>
    </location>
</feature>
<evidence type="ECO:0000313" key="3">
    <source>
        <dbReference type="Proteomes" id="UP001431963"/>
    </source>
</evidence>
<protein>
    <submittedName>
        <fullName evidence="2">Uncharacterized protein</fullName>
    </submittedName>
</protein>
<keyword evidence="3" id="KW-1185">Reference proteome</keyword>
<organism evidence="2 3">
    <name type="scientific">Gemmobacter denitrificans</name>
    <dbReference type="NCBI Taxonomy" id="3123040"/>
    <lineage>
        <taxon>Bacteria</taxon>
        <taxon>Pseudomonadati</taxon>
        <taxon>Pseudomonadota</taxon>
        <taxon>Alphaproteobacteria</taxon>
        <taxon>Rhodobacterales</taxon>
        <taxon>Paracoccaceae</taxon>
        <taxon>Gemmobacter</taxon>
    </lineage>
</organism>